<keyword evidence="5 6" id="KW-0472">Membrane</keyword>
<evidence type="ECO:0000256" key="6">
    <source>
        <dbReference type="SAM" id="Phobius"/>
    </source>
</evidence>
<evidence type="ECO:0000313" key="7">
    <source>
        <dbReference type="EnsemblMetazoa" id="XP_030846686"/>
    </source>
</evidence>
<feature type="transmembrane region" description="Helical" evidence="6">
    <location>
        <begin position="103"/>
        <end position="121"/>
    </location>
</feature>
<dbReference type="RefSeq" id="XP_030846686.1">
    <property type="nucleotide sequence ID" value="XM_030990826.1"/>
</dbReference>
<dbReference type="OrthoDB" id="10071849at2759"/>
<dbReference type="GeneID" id="105443490"/>
<evidence type="ECO:0000256" key="1">
    <source>
        <dbReference type="ARBA" id="ARBA00004141"/>
    </source>
</evidence>
<protein>
    <submittedName>
        <fullName evidence="7">Uncharacterized protein</fullName>
    </submittedName>
</protein>
<dbReference type="PANTHER" id="PTHR23320:SF165">
    <property type="entry name" value="MARVEL DOMAIN-CONTAINING PROTEIN"/>
    <property type="match status" value="1"/>
</dbReference>
<dbReference type="InterPro" id="IPR030417">
    <property type="entry name" value="MS4A"/>
</dbReference>
<dbReference type="GO" id="GO:0016020">
    <property type="term" value="C:membrane"/>
    <property type="evidence" value="ECO:0007669"/>
    <property type="project" value="UniProtKB-SubCell"/>
</dbReference>
<dbReference type="Pfam" id="PF04103">
    <property type="entry name" value="CD20"/>
    <property type="match status" value="1"/>
</dbReference>
<name>A0A7M7P5P7_STRPU</name>
<evidence type="ECO:0000256" key="4">
    <source>
        <dbReference type="ARBA" id="ARBA00022989"/>
    </source>
</evidence>
<dbReference type="PANTHER" id="PTHR23320">
    <property type="entry name" value="MEMBRANE-SPANNING 4-DOMAINS SUBFAMILY A MS4A -RELATED"/>
    <property type="match status" value="1"/>
</dbReference>
<dbReference type="FunCoup" id="A0A7M7P5P7">
    <property type="interactions" value="201"/>
</dbReference>
<dbReference type="InterPro" id="IPR007237">
    <property type="entry name" value="CD20-like"/>
</dbReference>
<proteinExistence type="inferred from homology"/>
<organism evidence="7 8">
    <name type="scientific">Strongylocentrotus purpuratus</name>
    <name type="common">Purple sea urchin</name>
    <dbReference type="NCBI Taxonomy" id="7668"/>
    <lineage>
        <taxon>Eukaryota</taxon>
        <taxon>Metazoa</taxon>
        <taxon>Echinodermata</taxon>
        <taxon>Eleutherozoa</taxon>
        <taxon>Echinozoa</taxon>
        <taxon>Echinoidea</taxon>
        <taxon>Euechinoidea</taxon>
        <taxon>Echinacea</taxon>
        <taxon>Camarodonta</taxon>
        <taxon>Echinidea</taxon>
        <taxon>Strongylocentrotidae</taxon>
        <taxon>Strongylocentrotus</taxon>
    </lineage>
</organism>
<dbReference type="KEGG" id="spu:105443490"/>
<evidence type="ECO:0000256" key="5">
    <source>
        <dbReference type="ARBA" id="ARBA00023136"/>
    </source>
</evidence>
<feature type="transmembrane region" description="Helical" evidence="6">
    <location>
        <begin position="128"/>
        <end position="150"/>
    </location>
</feature>
<keyword evidence="4 6" id="KW-1133">Transmembrane helix</keyword>
<keyword evidence="8" id="KW-1185">Reference proteome</keyword>
<sequence length="181" mass="19878">MAERPVYNPHGHQNTAYEHPGAYPQRQPVAFPQGQPGIVYPPGQVVITQGGATHMYQPGSSNTSEHYNGTAGLGTGIVHLIVAILCIILGGVAYVFPVYQIGYGIWSAFIFYIPTGILGIASKKKNSCVIIAYMVMAILSTFHAFGMIAYEAFVATVLTSFYSCYYESYYKYTCDYNRSVK</sequence>
<dbReference type="Proteomes" id="UP000007110">
    <property type="component" value="Unassembled WGS sequence"/>
</dbReference>
<evidence type="ECO:0000256" key="3">
    <source>
        <dbReference type="ARBA" id="ARBA00022692"/>
    </source>
</evidence>
<reference evidence="7" key="2">
    <citation type="submission" date="2021-01" db="UniProtKB">
        <authorList>
            <consortium name="EnsemblMetazoa"/>
        </authorList>
    </citation>
    <scope>IDENTIFICATION</scope>
</reference>
<feature type="transmembrane region" description="Helical" evidence="6">
    <location>
        <begin position="77"/>
        <end position="97"/>
    </location>
</feature>
<keyword evidence="3 6" id="KW-0812">Transmembrane</keyword>
<accession>A0A7M7P5P7</accession>
<evidence type="ECO:0000313" key="8">
    <source>
        <dbReference type="Proteomes" id="UP000007110"/>
    </source>
</evidence>
<dbReference type="EnsemblMetazoa" id="XM_030990826">
    <property type="protein sequence ID" value="XP_030846686"/>
    <property type="gene ID" value="LOC105443490"/>
</dbReference>
<dbReference type="InParanoid" id="A0A7M7P5P7"/>
<dbReference type="AlphaFoldDB" id="A0A7M7P5P7"/>
<comment type="similarity">
    <text evidence="2">Belongs to the MS4A family.</text>
</comment>
<reference evidence="8" key="1">
    <citation type="submission" date="2015-02" db="EMBL/GenBank/DDBJ databases">
        <title>Genome sequencing for Strongylocentrotus purpuratus.</title>
        <authorList>
            <person name="Murali S."/>
            <person name="Liu Y."/>
            <person name="Vee V."/>
            <person name="English A."/>
            <person name="Wang M."/>
            <person name="Skinner E."/>
            <person name="Han Y."/>
            <person name="Muzny D.M."/>
            <person name="Worley K.C."/>
            <person name="Gibbs R.A."/>
        </authorList>
    </citation>
    <scope>NUCLEOTIDE SEQUENCE</scope>
</reference>
<evidence type="ECO:0000256" key="2">
    <source>
        <dbReference type="ARBA" id="ARBA00009565"/>
    </source>
</evidence>
<comment type="subcellular location">
    <subcellularLocation>
        <location evidence="1">Membrane</location>
        <topology evidence="1">Multi-pass membrane protein</topology>
    </subcellularLocation>
</comment>